<dbReference type="PhylomeDB" id="E9HT51"/>
<evidence type="ECO:0000259" key="1">
    <source>
        <dbReference type="Pfam" id="PF16033"/>
    </source>
</evidence>
<dbReference type="AlphaFoldDB" id="E9HT51"/>
<feature type="domain" description="DUF4789" evidence="1">
    <location>
        <begin position="81"/>
        <end position="135"/>
    </location>
</feature>
<dbReference type="EMBL" id="GL732764">
    <property type="protein sequence ID" value="EFX65080.1"/>
    <property type="molecule type" value="Genomic_DNA"/>
</dbReference>
<dbReference type="PANTHER" id="PTHR21177">
    <property type="entry name" value="IP06524P-RELATED"/>
    <property type="match status" value="1"/>
</dbReference>
<dbReference type="Pfam" id="PF16033">
    <property type="entry name" value="DUF4789"/>
    <property type="match status" value="3"/>
</dbReference>
<feature type="domain" description="DUF4789" evidence="1">
    <location>
        <begin position="1"/>
        <end position="74"/>
    </location>
</feature>
<dbReference type="HOGENOM" id="CLU_746528_0_0_1"/>
<dbReference type="InterPro" id="IPR031993">
    <property type="entry name" value="DUF4789"/>
</dbReference>
<evidence type="ECO:0000313" key="2">
    <source>
        <dbReference type="EMBL" id="EFX65080.1"/>
    </source>
</evidence>
<reference evidence="2 3" key="1">
    <citation type="journal article" date="2011" name="Science">
        <title>The ecoresponsive genome of Daphnia pulex.</title>
        <authorList>
            <person name="Colbourne J.K."/>
            <person name="Pfrender M.E."/>
            <person name="Gilbert D."/>
            <person name="Thomas W.K."/>
            <person name="Tucker A."/>
            <person name="Oakley T.H."/>
            <person name="Tokishita S."/>
            <person name="Aerts A."/>
            <person name="Arnold G.J."/>
            <person name="Basu M.K."/>
            <person name="Bauer D.J."/>
            <person name="Caceres C.E."/>
            <person name="Carmel L."/>
            <person name="Casola C."/>
            <person name="Choi J.H."/>
            <person name="Detter J.C."/>
            <person name="Dong Q."/>
            <person name="Dusheyko S."/>
            <person name="Eads B.D."/>
            <person name="Frohlich T."/>
            <person name="Geiler-Samerotte K.A."/>
            <person name="Gerlach D."/>
            <person name="Hatcher P."/>
            <person name="Jogdeo S."/>
            <person name="Krijgsveld J."/>
            <person name="Kriventseva E.V."/>
            <person name="Kultz D."/>
            <person name="Laforsch C."/>
            <person name="Lindquist E."/>
            <person name="Lopez J."/>
            <person name="Manak J.R."/>
            <person name="Muller J."/>
            <person name="Pangilinan J."/>
            <person name="Patwardhan R.P."/>
            <person name="Pitluck S."/>
            <person name="Pritham E.J."/>
            <person name="Rechtsteiner A."/>
            <person name="Rho M."/>
            <person name="Rogozin I.B."/>
            <person name="Sakarya O."/>
            <person name="Salamov A."/>
            <person name="Schaack S."/>
            <person name="Shapiro H."/>
            <person name="Shiga Y."/>
            <person name="Skalitzky C."/>
            <person name="Smith Z."/>
            <person name="Souvorov A."/>
            <person name="Sung W."/>
            <person name="Tang Z."/>
            <person name="Tsuchiya D."/>
            <person name="Tu H."/>
            <person name="Vos H."/>
            <person name="Wang M."/>
            <person name="Wolf Y.I."/>
            <person name="Yamagata H."/>
            <person name="Yamada T."/>
            <person name="Ye Y."/>
            <person name="Shaw J.R."/>
            <person name="Andrews J."/>
            <person name="Crease T.J."/>
            <person name="Tang H."/>
            <person name="Lucas S.M."/>
            <person name="Robertson H.M."/>
            <person name="Bork P."/>
            <person name="Koonin E.V."/>
            <person name="Zdobnov E.M."/>
            <person name="Grigoriev I.V."/>
            <person name="Lynch M."/>
            <person name="Boore J.L."/>
        </authorList>
    </citation>
    <scope>NUCLEOTIDE SEQUENCE [LARGE SCALE GENOMIC DNA]</scope>
</reference>
<evidence type="ECO:0000313" key="3">
    <source>
        <dbReference type="Proteomes" id="UP000000305"/>
    </source>
</evidence>
<gene>
    <name evidence="2" type="ORF">DAPPUDRAFT_265255</name>
</gene>
<name>E9HT51_DAPPU</name>
<dbReference type="InParanoid" id="E9HT51"/>
<protein>
    <recommendedName>
        <fullName evidence="1">DUF4789 domain-containing protein</fullName>
    </recommendedName>
</protein>
<feature type="domain" description="DUF4789" evidence="1">
    <location>
        <begin position="206"/>
        <end position="302"/>
    </location>
</feature>
<sequence length="371" mass="41022">MVLFDGPNNQGFCDCLNIADKPAFYSDKTGECYFHNTRGPCSDGEWFVLKNGTPVCEPVPEGCPADGNHFYGTPDGNDGQTGPCLDGEWFVLKNGYPVCELVPKGCPVDGKHFYGTPANQTMANQCWQLLTQGPCALNQKLKVKEGEEKELILACTDENRAKNAKFFKNYKVGGVNISLNKYSTPCDSHETFFEEQCLRIGRSDSCPRNMALFDGPNNRGFCDCWVLYDKPAFYSNETGECSLHNTQGPCSHGEWFVLKNGRPTPECQPVPEGCPANGRYFYGTPNETMANQCWELLTQGPCRKGQVLKVKEGLDLEIVCDYRHDDSKNAVSAGMLRKCRPGTLRARSGHCSGRPFYASGVDGSGRSVVNW</sequence>
<dbReference type="PANTHER" id="PTHR21177:SF4">
    <property type="entry name" value="IP06524P"/>
    <property type="match status" value="1"/>
</dbReference>
<accession>E9HT51</accession>
<dbReference type="Proteomes" id="UP000000305">
    <property type="component" value="Unassembled WGS sequence"/>
</dbReference>
<keyword evidence="3" id="KW-1185">Reference proteome</keyword>
<proteinExistence type="predicted"/>
<organism evidence="2 3">
    <name type="scientific">Daphnia pulex</name>
    <name type="common">Water flea</name>
    <dbReference type="NCBI Taxonomy" id="6669"/>
    <lineage>
        <taxon>Eukaryota</taxon>
        <taxon>Metazoa</taxon>
        <taxon>Ecdysozoa</taxon>
        <taxon>Arthropoda</taxon>
        <taxon>Crustacea</taxon>
        <taxon>Branchiopoda</taxon>
        <taxon>Diplostraca</taxon>
        <taxon>Cladocera</taxon>
        <taxon>Anomopoda</taxon>
        <taxon>Daphniidae</taxon>
        <taxon>Daphnia</taxon>
    </lineage>
</organism>
<dbReference type="OrthoDB" id="6328618at2759"/>
<dbReference type="KEGG" id="dpx:DAPPUDRAFT_265255"/>